<dbReference type="GO" id="GO:0007169">
    <property type="term" value="P:cell surface receptor protein tyrosine kinase signaling pathway"/>
    <property type="evidence" value="ECO:0007669"/>
    <property type="project" value="TreeGrafter"/>
</dbReference>
<dbReference type="FunFam" id="1.10.510.10:FF:001512">
    <property type="entry name" value="Receptor tyrosine-protein kinase erbB-2"/>
    <property type="match status" value="1"/>
</dbReference>
<keyword evidence="19" id="KW-1185">Reference proteome</keyword>
<dbReference type="AlphaFoldDB" id="A0AA35WQE0"/>
<dbReference type="GO" id="GO:0005524">
    <property type="term" value="F:ATP binding"/>
    <property type="evidence" value="ECO:0007669"/>
    <property type="project" value="UniProtKB-UniRule"/>
</dbReference>
<reference evidence="18" key="1">
    <citation type="submission" date="2023-03" db="EMBL/GenBank/DDBJ databases">
        <authorList>
            <person name="Steffen K."/>
            <person name="Cardenas P."/>
        </authorList>
    </citation>
    <scope>NUCLEOTIDE SEQUENCE</scope>
</reference>
<keyword evidence="14" id="KW-0812">Transmembrane</keyword>
<dbReference type="SMART" id="SM00219">
    <property type="entry name" value="TyrKc"/>
    <property type="match status" value="1"/>
</dbReference>
<dbReference type="InterPro" id="IPR001881">
    <property type="entry name" value="EGF-like_Ca-bd_dom"/>
</dbReference>
<evidence type="ECO:0000256" key="7">
    <source>
        <dbReference type="ARBA" id="ARBA00022840"/>
    </source>
</evidence>
<dbReference type="PANTHER" id="PTHR24416:SF539">
    <property type="entry name" value="RECEPTOR PROTEIN-TYROSINE KINASE"/>
    <property type="match status" value="1"/>
</dbReference>
<comment type="caution">
    <text evidence="18">The sequence shown here is derived from an EMBL/GenBank/DDBJ whole genome shotgun (WGS) entry which is preliminary data.</text>
</comment>
<keyword evidence="15" id="KW-0732">Signal</keyword>
<dbReference type="SUPFAM" id="SSF56112">
    <property type="entry name" value="Protein kinase-like (PK-like)"/>
    <property type="match status" value="1"/>
</dbReference>
<dbReference type="PANTHER" id="PTHR24416">
    <property type="entry name" value="TYROSINE-PROTEIN KINASE RECEPTOR"/>
    <property type="match status" value="1"/>
</dbReference>
<feature type="domain" description="EGF-like" evidence="17">
    <location>
        <begin position="183"/>
        <end position="224"/>
    </location>
</feature>
<dbReference type="CDD" id="cd00054">
    <property type="entry name" value="EGF_CA"/>
    <property type="match status" value="1"/>
</dbReference>
<feature type="chain" id="PRO_5041411403" evidence="15">
    <location>
        <begin position="27"/>
        <end position="711"/>
    </location>
</feature>
<dbReference type="SMART" id="SM00181">
    <property type="entry name" value="EGF"/>
    <property type="match status" value="1"/>
</dbReference>
<keyword evidence="9" id="KW-0829">Tyrosine-protein kinase</keyword>
<keyword evidence="14" id="KW-1133">Transmembrane helix</keyword>
<dbReference type="PRINTS" id="PR00109">
    <property type="entry name" value="TYRKINASE"/>
</dbReference>
<dbReference type="EMBL" id="CASHTH010001958">
    <property type="protein sequence ID" value="CAI8022482.1"/>
    <property type="molecule type" value="Genomic_DNA"/>
</dbReference>
<evidence type="ECO:0000256" key="8">
    <source>
        <dbReference type="ARBA" id="ARBA00023136"/>
    </source>
</evidence>
<evidence type="ECO:0000256" key="5">
    <source>
        <dbReference type="ARBA" id="ARBA00022741"/>
    </source>
</evidence>
<dbReference type="InterPro" id="IPR017441">
    <property type="entry name" value="Protein_kinase_ATP_BS"/>
</dbReference>
<dbReference type="CDD" id="cd00192">
    <property type="entry name" value="PTKc"/>
    <property type="match status" value="1"/>
</dbReference>
<feature type="signal peptide" evidence="15">
    <location>
        <begin position="1"/>
        <end position="26"/>
    </location>
</feature>
<protein>
    <submittedName>
        <fullName evidence="18">Ephrin type-A receptor 4a</fullName>
    </submittedName>
</protein>
<dbReference type="GO" id="GO:0004714">
    <property type="term" value="F:transmembrane receptor protein tyrosine kinase activity"/>
    <property type="evidence" value="ECO:0007669"/>
    <property type="project" value="UniProtKB-EC"/>
</dbReference>
<evidence type="ECO:0000313" key="19">
    <source>
        <dbReference type="Proteomes" id="UP001174909"/>
    </source>
</evidence>
<evidence type="ECO:0000259" key="17">
    <source>
        <dbReference type="PROSITE" id="PS50026"/>
    </source>
</evidence>
<dbReference type="InterPro" id="IPR000742">
    <property type="entry name" value="EGF"/>
</dbReference>
<comment type="subcellular location">
    <subcellularLocation>
        <location evidence="2">Endomembrane system</location>
    </subcellularLocation>
    <subcellularLocation>
        <location evidence="1">Membrane</location>
        <topology evidence="1">Single-pass membrane protein</topology>
    </subcellularLocation>
</comment>
<evidence type="ECO:0000256" key="10">
    <source>
        <dbReference type="ARBA" id="ARBA00023157"/>
    </source>
</evidence>
<dbReference type="InterPro" id="IPR011009">
    <property type="entry name" value="Kinase-like_dom_sf"/>
</dbReference>
<dbReference type="PROSITE" id="PS00107">
    <property type="entry name" value="PROTEIN_KINASE_ATP"/>
    <property type="match status" value="1"/>
</dbReference>
<comment type="caution">
    <text evidence="12">Lacks conserved residue(s) required for the propagation of feature annotation.</text>
</comment>
<comment type="catalytic activity">
    <reaction evidence="11">
        <text>L-tyrosyl-[protein] + ATP = O-phospho-L-tyrosyl-[protein] + ADP + H(+)</text>
        <dbReference type="Rhea" id="RHEA:10596"/>
        <dbReference type="Rhea" id="RHEA-COMP:10136"/>
        <dbReference type="Rhea" id="RHEA-COMP:20101"/>
        <dbReference type="ChEBI" id="CHEBI:15378"/>
        <dbReference type="ChEBI" id="CHEBI:30616"/>
        <dbReference type="ChEBI" id="CHEBI:46858"/>
        <dbReference type="ChEBI" id="CHEBI:61978"/>
        <dbReference type="ChEBI" id="CHEBI:456216"/>
        <dbReference type="EC" id="2.7.10.1"/>
    </reaction>
</comment>
<dbReference type="Pfam" id="PF12947">
    <property type="entry name" value="EGF_3"/>
    <property type="match status" value="1"/>
</dbReference>
<dbReference type="InterPro" id="IPR020635">
    <property type="entry name" value="Tyr_kinase_cat_dom"/>
</dbReference>
<dbReference type="InterPro" id="IPR001245">
    <property type="entry name" value="Ser-Thr/Tyr_kinase_cat_dom"/>
</dbReference>
<keyword evidence="7 13" id="KW-0067">ATP-binding</keyword>
<dbReference type="InterPro" id="IPR024731">
    <property type="entry name" value="NELL2-like_EGF"/>
</dbReference>
<evidence type="ECO:0000256" key="6">
    <source>
        <dbReference type="ARBA" id="ARBA00022777"/>
    </source>
</evidence>
<evidence type="ECO:0000256" key="13">
    <source>
        <dbReference type="PROSITE-ProRule" id="PRU10141"/>
    </source>
</evidence>
<evidence type="ECO:0000256" key="9">
    <source>
        <dbReference type="ARBA" id="ARBA00023137"/>
    </source>
</evidence>
<dbReference type="GO" id="GO:0043235">
    <property type="term" value="C:receptor complex"/>
    <property type="evidence" value="ECO:0007669"/>
    <property type="project" value="TreeGrafter"/>
</dbReference>
<keyword evidence="5 13" id="KW-0547">Nucleotide-binding</keyword>
<dbReference type="InterPro" id="IPR008266">
    <property type="entry name" value="Tyr_kinase_AS"/>
</dbReference>
<evidence type="ECO:0000256" key="2">
    <source>
        <dbReference type="ARBA" id="ARBA00004308"/>
    </source>
</evidence>
<evidence type="ECO:0000256" key="15">
    <source>
        <dbReference type="SAM" id="SignalP"/>
    </source>
</evidence>
<dbReference type="InterPro" id="IPR050122">
    <property type="entry name" value="RTK"/>
</dbReference>
<dbReference type="Gene3D" id="2.10.25.10">
    <property type="entry name" value="Laminin"/>
    <property type="match status" value="1"/>
</dbReference>
<dbReference type="Pfam" id="PF07714">
    <property type="entry name" value="PK_Tyr_Ser-Thr"/>
    <property type="match status" value="1"/>
</dbReference>
<proteinExistence type="predicted"/>
<accession>A0AA35WQE0</accession>
<dbReference type="PROSITE" id="PS50011">
    <property type="entry name" value="PROTEIN_KINASE_DOM"/>
    <property type="match status" value="1"/>
</dbReference>
<evidence type="ECO:0000259" key="16">
    <source>
        <dbReference type="PROSITE" id="PS50011"/>
    </source>
</evidence>
<dbReference type="Proteomes" id="UP001174909">
    <property type="component" value="Unassembled WGS sequence"/>
</dbReference>
<keyword evidence="6" id="KW-0418">Kinase</keyword>
<dbReference type="GO" id="GO:0048468">
    <property type="term" value="P:cell development"/>
    <property type="evidence" value="ECO:0007669"/>
    <property type="project" value="UniProtKB-ARBA"/>
</dbReference>
<evidence type="ECO:0000256" key="12">
    <source>
        <dbReference type="PROSITE-ProRule" id="PRU00076"/>
    </source>
</evidence>
<dbReference type="Gene3D" id="1.10.510.10">
    <property type="entry name" value="Transferase(Phosphotransferase) domain 1"/>
    <property type="match status" value="1"/>
</dbReference>
<evidence type="ECO:0000256" key="14">
    <source>
        <dbReference type="SAM" id="Phobius"/>
    </source>
</evidence>
<feature type="domain" description="Protein kinase" evidence="16">
    <location>
        <begin position="410"/>
        <end position="675"/>
    </location>
</feature>
<organism evidence="18 19">
    <name type="scientific">Geodia barretti</name>
    <name type="common">Barrett's horny sponge</name>
    <dbReference type="NCBI Taxonomy" id="519541"/>
    <lineage>
        <taxon>Eukaryota</taxon>
        <taxon>Metazoa</taxon>
        <taxon>Porifera</taxon>
        <taxon>Demospongiae</taxon>
        <taxon>Heteroscleromorpha</taxon>
        <taxon>Tetractinellida</taxon>
        <taxon>Astrophorina</taxon>
        <taxon>Geodiidae</taxon>
        <taxon>Geodia</taxon>
    </lineage>
</organism>
<dbReference type="InterPro" id="IPR000719">
    <property type="entry name" value="Prot_kinase_dom"/>
</dbReference>
<evidence type="ECO:0000256" key="11">
    <source>
        <dbReference type="ARBA" id="ARBA00051243"/>
    </source>
</evidence>
<dbReference type="SMART" id="SM00179">
    <property type="entry name" value="EGF_CA"/>
    <property type="match status" value="1"/>
</dbReference>
<dbReference type="GO" id="GO:0012505">
    <property type="term" value="C:endomembrane system"/>
    <property type="evidence" value="ECO:0007669"/>
    <property type="project" value="UniProtKB-SubCell"/>
</dbReference>
<gene>
    <name evidence="18" type="ORF">GBAR_LOCUS13198</name>
</gene>
<keyword evidence="3 12" id="KW-0245">EGF-like domain</keyword>
<dbReference type="GO" id="GO:0005886">
    <property type="term" value="C:plasma membrane"/>
    <property type="evidence" value="ECO:0007669"/>
    <property type="project" value="TreeGrafter"/>
</dbReference>
<dbReference type="PROSITE" id="PS50026">
    <property type="entry name" value="EGF_3"/>
    <property type="match status" value="1"/>
</dbReference>
<feature type="binding site" evidence="13">
    <location>
        <position position="441"/>
    </location>
    <ligand>
        <name>ATP</name>
        <dbReference type="ChEBI" id="CHEBI:30616"/>
    </ligand>
</feature>
<evidence type="ECO:0000256" key="4">
    <source>
        <dbReference type="ARBA" id="ARBA00022679"/>
    </source>
</evidence>
<evidence type="ECO:0000256" key="1">
    <source>
        <dbReference type="ARBA" id="ARBA00004167"/>
    </source>
</evidence>
<dbReference type="GO" id="GO:0050793">
    <property type="term" value="P:regulation of developmental process"/>
    <property type="evidence" value="ECO:0007669"/>
    <property type="project" value="UniProtKB-ARBA"/>
</dbReference>
<keyword evidence="10" id="KW-1015">Disulfide bond</keyword>
<dbReference type="SUPFAM" id="SSF57196">
    <property type="entry name" value="EGF/Laminin"/>
    <property type="match status" value="1"/>
</dbReference>
<dbReference type="GO" id="GO:0005509">
    <property type="term" value="F:calcium ion binding"/>
    <property type="evidence" value="ECO:0007669"/>
    <property type="project" value="InterPro"/>
</dbReference>
<sequence length="711" mass="78013">MVGPYCASRGFLATLTLLWLSSLCWTETCPSYQVGEHGSQQRRKGINGNTVYINTIDSAPCAGEVYGWRLCFMSANAGTRLQMSMYREDGDSYPIVNGSVYDLTLQTGIFSYSCLDRFLEESDHFSIEQGDMVAACWSSRSRVNIFSQNDSKQLVSGGSCSQDVINQHSQTDNREILLSAYINVNECLLGEAMCHNNAACSDVVGGENSYNCTCNLGFTGDGFSCIVNGGMEGSENSTSEGDGGGVSGGVVAGVVVVLLLVVGALAVAAGLVGWVLYRRKRLGQQQLTAGTLNSIDNEVYGKHYEMAPDYNATPYEVPQESLRKDGFSSQHFQPDLVYETTAGANIYASPAPPQESSFIYELPGNIYEQTVAAENIYESASPYECPSQDETGLYEQIRSYSINVISRKDIKILSHLGCGQFGSVNKAQWTNGRRQTTVAVKTLTDSANTVKFLQEAAIMAQFRHPNILTLHGVVSAGHPKMIVVELMNNGDLKEYVTRMRPDPGQLVGDNVPHQLLDFSKQVALGLHYLSCRGFVHRDLAARNILVSNMTCKISDFGMSRDLADEDIYVSHGGVIPMRWTAPEAYTHKRYSTASDVWSYGCVLYEIWSLGHKPFETTQIRKIPQLVSKGYRLPPPSGCPKTIYNLMIDTWHPDSSSRPQPRDVLKGLLGNVEQVLAIPPEDVPADSQAAVLGAPLDRASRLYQDLQNTYTV</sequence>
<keyword evidence="8 14" id="KW-0472">Membrane</keyword>
<evidence type="ECO:0000313" key="18">
    <source>
        <dbReference type="EMBL" id="CAI8022482.1"/>
    </source>
</evidence>
<feature type="transmembrane region" description="Helical" evidence="14">
    <location>
        <begin position="250"/>
        <end position="277"/>
    </location>
</feature>
<evidence type="ECO:0000256" key="3">
    <source>
        <dbReference type="ARBA" id="ARBA00022536"/>
    </source>
</evidence>
<dbReference type="PROSITE" id="PS00109">
    <property type="entry name" value="PROTEIN_KINASE_TYR"/>
    <property type="match status" value="1"/>
</dbReference>
<keyword evidence="4" id="KW-0808">Transferase</keyword>
<keyword evidence="18" id="KW-0675">Receptor</keyword>
<name>A0AA35WQE0_GEOBA</name>